<accession>A0A2L2ATE2</accession>
<dbReference type="RefSeq" id="YP_009471323.1">
    <property type="nucleotide sequence ID" value="NC_037233.1"/>
</dbReference>
<proteinExistence type="predicted"/>
<geneLocation type="mitochondrion" evidence="1"/>
<evidence type="ECO:0000313" key="1">
    <source>
        <dbReference type="EMBL" id="AVG10473.1"/>
    </source>
</evidence>
<dbReference type="EMBL" id="MG711470">
    <property type="protein sequence ID" value="AVG10473.1"/>
    <property type="molecule type" value="Genomic_DNA"/>
</dbReference>
<protein>
    <submittedName>
        <fullName evidence="1">ATP synthase F0 subunit 9</fullName>
    </submittedName>
</protein>
<dbReference type="AlphaFoldDB" id="A0A2L2ATE2"/>
<reference evidence="1" key="1">
    <citation type="journal article" date="2018" name="Mol. Ecol.">
        <title>Reductions in Complexity of Mitochondrial Genomes in Lichen-Forming Fungi Shed Light on Genome Architecture of Obligate Symbioses.</title>
        <authorList>
            <person name="Pogoda C.S."/>
            <person name="Keepers K.G."/>
            <person name="Lendemer J.C."/>
            <person name="Kane N.C."/>
            <person name="Tripp E.A."/>
        </authorList>
    </citation>
    <scope>NUCLEOTIDE SEQUENCE</scope>
</reference>
<organism evidence="1">
    <name type="scientific">Alectoria fallacina</name>
    <dbReference type="NCBI Taxonomy" id="1903189"/>
    <lineage>
        <taxon>Eukaryota</taxon>
        <taxon>Fungi</taxon>
        <taxon>Dikarya</taxon>
        <taxon>Ascomycota</taxon>
        <taxon>Pezizomycotina</taxon>
        <taxon>Lecanoromycetes</taxon>
        <taxon>OSLEUM clade</taxon>
        <taxon>Lecanoromycetidae</taxon>
        <taxon>Lecanorales</taxon>
        <taxon>Lecanorineae</taxon>
        <taxon>Parmeliaceae</taxon>
        <taxon>Alectoria</taxon>
    </lineage>
</organism>
<gene>
    <name evidence="1" type="primary">atp9</name>
</gene>
<name>A0A2L2ATE2_9LECA</name>
<dbReference type="GeneID" id="36279397"/>
<sequence length="94" mass="10547">MFSLLVSVGWQKTSLFWLSLSHSVVPGGRILGRPRKPVFTLMGLPRRLLPASGNLNTRLLPLVLIKQLGLLTRLLLLGRLFRFNAISFIVKVII</sequence>
<keyword evidence="1" id="KW-0496">Mitochondrion</keyword>